<protein>
    <submittedName>
        <fullName evidence="2">Secreted endonuclease</fullName>
    </submittedName>
</protein>
<dbReference type="EMBL" id="LNXV01000033">
    <property type="protein sequence ID" value="KTC78401.1"/>
    <property type="molecule type" value="Genomic_DNA"/>
</dbReference>
<name>A0A0W0S5K1_9GAMM</name>
<gene>
    <name evidence="2" type="ORF">Lbru_2693</name>
</gene>
<keyword evidence="1" id="KW-0732">Signal</keyword>
<dbReference type="OrthoDB" id="5647842at2"/>
<keyword evidence="2" id="KW-0255">Endonuclease</keyword>
<keyword evidence="2" id="KW-0540">Nuclease</keyword>
<dbReference type="RefSeq" id="WP_058442654.1">
    <property type="nucleotide sequence ID" value="NZ_CAAAHU010000004.1"/>
</dbReference>
<organism evidence="2 3">
    <name type="scientific">Legionella brunensis</name>
    <dbReference type="NCBI Taxonomy" id="29422"/>
    <lineage>
        <taxon>Bacteria</taxon>
        <taxon>Pseudomonadati</taxon>
        <taxon>Pseudomonadota</taxon>
        <taxon>Gammaproteobacteria</taxon>
        <taxon>Legionellales</taxon>
        <taxon>Legionellaceae</taxon>
        <taxon>Legionella</taxon>
    </lineage>
</organism>
<proteinExistence type="predicted"/>
<evidence type="ECO:0000256" key="1">
    <source>
        <dbReference type="SAM" id="SignalP"/>
    </source>
</evidence>
<reference evidence="2 3" key="1">
    <citation type="submission" date="2015-11" db="EMBL/GenBank/DDBJ databases">
        <title>Genomic analysis of 38 Legionella species identifies large and diverse effector repertoires.</title>
        <authorList>
            <person name="Burstein D."/>
            <person name="Amaro F."/>
            <person name="Zusman T."/>
            <person name="Lifshitz Z."/>
            <person name="Cohen O."/>
            <person name="Gilbert J.A."/>
            <person name="Pupko T."/>
            <person name="Shuman H.A."/>
            <person name="Segal G."/>
        </authorList>
    </citation>
    <scope>NUCLEOTIDE SEQUENCE [LARGE SCALE GENOMIC DNA]</scope>
    <source>
        <strain evidence="2 3">ATCC 43878</strain>
    </source>
</reference>
<dbReference type="STRING" id="29422.Lbru_2693"/>
<dbReference type="Proteomes" id="UP000054742">
    <property type="component" value="Unassembled WGS sequence"/>
</dbReference>
<dbReference type="PATRIC" id="fig|29422.6.peg.2859"/>
<evidence type="ECO:0000313" key="2">
    <source>
        <dbReference type="EMBL" id="KTC78401.1"/>
    </source>
</evidence>
<dbReference type="GO" id="GO:0004519">
    <property type="term" value="F:endonuclease activity"/>
    <property type="evidence" value="ECO:0007669"/>
    <property type="project" value="UniProtKB-KW"/>
</dbReference>
<evidence type="ECO:0000313" key="3">
    <source>
        <dbReference type="Proteomes" id="UP000054742"/>
    </source>
</evidence>
<keyword evidence="2" id="KW-0378">Hydrolase</keyword>
<dbReference type="AlphaFoldDB" id="A0A0W0S5K1"/>
<dbReference type="PROSITE" id="PS51257">
    <property type="entry name" value="PROKAR_LIPOPROTEIN"/>
    <property type="match status" value="1"/>
</dbReference>
<comment type="caution">
    <text evidence="2">The sequence shown here is derived from an EMBL/GenBank/DDBJ whole genome shotgun (WGS) entry which is preliminary data.</text>
</comment>
<accession>A0A0W0S5K1</accession>
<sequence>MRKCLFLICLSILSTACSAQDEAYYRQNPQALQQAVKNCPNKKPTQISCEQLAILAESVNELAYQLQINPQAFGKKILALQETLAKQQIELKNNPNQPDLKNLIEENKKNLAERLAIVKWLESPES</sequence>
<feature type="chain" id="PRO_5006911620" evidence="1">
    <location>
        <begin position="20"/>
        <end position="126"/>
    </location>
</feature>
<feature type="signal peptide" evidence="1">
    <location>
        <begin position="1"/>
        <end position="19"/>
    </location>
</feature>
<keyword evidence="3" id="KW-1185">Reference proteome</keyword>